<comment type="function">
    <text evidence="1">Resistance to tetracycline by an active tetracycline efflux. This is an energy-dependent process that decreases the accumulation of the antibiotic in whole cells. This protein functions as a metal-tetracycline/H(+) antiporter.</text>
</comment>
<dbReference type="GO" id="GO:0022857">
    <property type="term" value="F:transmembrane transporter activity"/>
    <property type="evidence" value="ECO:0007669"/>
    <property type="project" value="InterPro"/>
</dbReference>
<dbReference type="AlphaFoldDB" id="A0A1I2JTJ4"/>
<dbReference type="PANTHER" id="PTHR43124:SF3">
    <property type="entry name" value="CHLORAMPHENICOL EFFLUX PUMP RV0191"/>
    <property type="match status" value="1"/>
</dbReference>
<dbReference type="Gene3D" id="1.20.1250.20">
    <property type="entry name" value="MFS general substrate transporter like domains"/>
    <property type="match status" value="1"/>
</dbReference>
<evidence type="ECO:0000256" key="6">
    <source>
        <dbReference type="ARBA" id="ARBA00022989"/>
    </source>
</evidence>
<dbReference type="InterPro" id="IPR036259">
    <property type="entry name" value="MFS_trans_sf"/>
</dbReference>
<dbReference type="RefSeq" id="WP_093920856.1">
    <property type="nucleotide sequence ID" value="NZ_FONW01000009.1"/>
</dbReference>
<comment type="subcellular location">
    <subcellularLocation>
        <location evidence="2">Cell membrane</location>
        <topology evidence="2">Multi-pass membrane protein</topology>
    </subcellularLocation>
</comment>
<feature type="transmembrane region" description="Helical" evidence="8">
    <location>
        <begin position="245"/>
        <end position="267"/>
    </location>
</feature>
<keyword evidence="5 8" id="KW-0812">Transmembrane</keyword>
<evidence type="ECO:0000313" key="11">
    <source>
        <dbReference type="Proteomes" id="UP000198964"/>
    </source>
</evidence>
<feature type="transmembrane region" description="Helical" evidence="8">
    <location>
        <begin position="50"/>
        <end position="70"/>
    </location>
</feature>
<sequence length="399" mass="43134">MGTAGAVFKEKNLYIIFSITLVAVMGVASITPAFPDIIAYFGIDAQEVGLLIVAFTLPGVFLTPITGTLADRFGRKLVLVPSLFLFGLAGVGCMFTSSFWSLLVLRFLQGVGASSLSSLNLTLVGDLFSGNQRTQVMGYNASVLSIGTATYPAVGGILAVLGWKYIFILPVLAIPLGIWVLNGLKNPEPKNKQKLSTYFGRVWKTINQRNVWALLIINIILFLILYGTYLTYFPLMMKNRMNADSYHIGLMMSLMSVVTAIMSSRLGWLNERIPVKRQLLVGSSAYLLASLLMLVADNYGVIAFSVIVFGLGHGVVIPSIQNLLVGFASIQERAAFMSVNSMVLRIGQTLGPLLVGVFYALSGLSGAFWSGVGLAFIMILIIHFLVFIPATDSSAKSVD</sequence>
<dbReference type="PROSITE" id="PS50850">
    <property type="entry name" value="MFS"/>
    <property type="match status" value="1"/>
</dbReference>
<dbReference type="Proteomes" id="UP000198964">
    <property type="component" value="Unassembled WGS sequence"/>
</dbReference>
<feature type="transmembrane region" description="Helical" evidence="8">
    <location>
        <begin position="302"/>
        <end position="330"/>
    </location>
</feature>
<feature type="transmembrane region" description="Helical" evidence="8">
    <location>
        <begin position="12"/>
        <end position="30"/>
    </location>
</feature>
<dbReference type="InterPro" id="IPR020846">
    <property type="entry name" value="MFS_dom"/>
</dbReference>
<dbReference type="InterPro" id="IPR011701">
    <property type="entry name" value="MFS"/>
</dbReference>
<feature type="transmembrane region" description="Helical" evidence="8">
    <location>
        <begin position="165"/>
        <end position="184"/>
    </location>
</feature>
<feature type="transmembrane region" description="Helical" evidence="8">
    <location>
        <begin position="136"/>
        <end position="159"/>
    </location>
</feature>
<feature type="transmembrane region" description="Helical" evidence="8">
    <location>
        <begin position="367"/>
        <end position="388"/>
    </location>
</feature>
<dbReference type="InterPro" id="IPR005829">
    <property type="entry name" value="Sugar_transporter_CS"/>
</dbReference>
<evidence type="ECO:0000256" key="4">
    <source>
        <dbReference type="ARBA" id="ARBA00022475"/>
    </source>
</evidence>
<feature type="transmembrane region" description="Helical" evidence="8">
    <location>
        <begin position="342"/>
        <end position="361"/>
    </location>
</feature>
<keyword evidence="4" id="KW-1003">Cell membrane</keyword>
<evidence type="ECO:0000313" key="10">
    <source>
        <dbReference type="EMBL" id="SFF57428.1"/>
    </source>
</evidence>
<feature type="domain" description="Major facilitator superfamily (MFS) profile" evidence="9">
    <location>
        <begin position="12"/>
        <end position="390"/>
    </location>
</feature>
<dbReference type="InterPro" id="IPR050189">
    <property type="entry name" value="MFS_Efflux_Transporters"/>
</dbReference>
<feature type="transmembrane region" description="Helical" evidence="8">
    <location>
        <begin position="279"/>
        <end position="296"/>
    </location>
</feature>
<dbReference type="EMBL" id="FONW01000009">
    <property type="protein sequence ID" value="SFF57428.1"/>
    <property type="molecule type" value="Genomic_DNA"/>
</dbReference>
<keyword evidence="7 8" id="KW-0472">Membrane</keyword>
<feature type="transmembrane region" description="Helical" evidence="8">
    <location>
        <begin position="211"/>
        <end position="233"/>
    </location>
</feature>
<evidence type="ECO:0000256" key="2">
    <source>
        <dbReference type="ARBA" id="ARBA00004651"/>
    </source>
</evidence>
<dbReference type="CDD" id="cd17474">
    <property type="entry name" value="MFS_YfmO_like"/>
    <property type="match status" value="1"/>
</dbReference>
<evidence type="ECO:0000256" key="3">
    <source>
        <dbReference type="ARBA" id="ARBA00007520"/>
    </source>
</evidence>
<accession>A0A1I2JTJ4</accession>
<dbReference type="PROSITE" id="PS00216">
    <property type="entry name" value="SUGAR_TRANSPORT_1"/>
    <property type="match status" value="1"/>
</dbReference>
<evidence type="ECO:0000256" key="7">
    <source>
        <dbReference type="ARBA" id="ARBA00023136"/>
    </source>
</evidence>
<organism evidence="10 11">
    <name type="scientific">Sunxiuqinia elliptica</name>
    <dbReference type="NCBI Taxonomy" id="655355"/>
    <lineage>
        <taxon>Bacteria</taxon>
        <taxon>Pseudomonadati</taxon>
        <taxon>Bacteroidota</taxon>
        <taxon>Bacteroidia</taxon>
        <taxon>Marinilabiliales</taxon>
        <taxon>Prolixibacteraceae</taxon>
        <taxon>Sunxiuqinia</taxon>
    </lineage>
</organism>
<protein>
    <submittedName>
        <fullName evidence="10">Predicted arabinose efflux permease, MFS family</fullName>
    </submittedName>
</protein>
<evidence type="ECO:0000256" key="1">
    <source>
        <dbReference type="ARBA" id="ARBA00003279"/>
    </source>
</evidence>
<evidence type="ECO:0000259" key="9">
    <source>
        <dbReference type="PROSITE" id="PS50850"/>
    </source>
</evidence>
<dbReference type="Pfam" id="PF07690">
    <property type="entry name" value="MFS_1"/>
    <property type="match status" value="1"/>
</dbReference>
<dbReference type="SUPFAM" id="SSF103473">
    <property type="entry name" value="MFS general substrate transporter"/>
    <property type="match status" value="1"/>
</dbReference>
<evidence type="ECO:0000256" key="8">
    <source>
        <dbReference type="SAM" id="Phobius"/>
    </source>
</evidence>
<dbReference type="PRINTS" id="PR01035">
    <property type="entry name" value="TCRTETA"/>
</dbReference>
<dbReference type="GO" id="GO:0005886">
    <property type="term" value="C:plasma membrane"/>
    <property type="evidence" value="ECO:0007669"/>
    <property type="project" value="UniProtKB-SubCell"/>
</dbReference>
<keyword evidence="11" id="KW-1185">Reference proteome</keyword>
<proteinExistence type="inferred from homology"/>
<name>A0A1I2JTJ4_9BACT</name>
<dbReference type="InterPro" id="IPR001958">
    <property type="entry name" value="Tet-R_TetA/multi-R_MdtG-like"/>
</dbReference>
<keyword evidence="6 8" id="KW-1133">Transmembrane helix</keyword>
<dbReference type="PANTHER" id="PTHR43124">
    <property type="entry name" value="PURINE EFFLUX PUMP PBUE"/>
    <property type="match status" value="1"/>
</dbReference>
<dbReference type="STRING" id="655355.SAMN05216283_109179"/>
<gene>
    <name evidence="10" type="ORF">SAMN05216283_109179</name>
</gene>
<reference evidence="10 11" key="1">
    <citation type="submission" date="2016-10" db="EMBL/GenBank/DDBJ databases">
        <authorList>
            <person name="de Groot N.N."/>
        </authorList>
    </citation>
    <scope>NUCLEOTIDE SEQUENCE [LARGE SCALE GENOMIC DNA]</scope>
    <source>
        <strain evidence="10 11">CGMCC 1.9156</strain>
    </source>
</reference>
<evidence type="ECO:0000256" key="5">
    <source>
        <dbReference type="ARBA" id="ARBA00022692"/>
    </source>
</evidence>
<comment type="similarity">
    <text evidence="3">Belongs to the major facilitator superfamily. TCR/Tet family.</text>
</comment>
<feature type="transmembrane region" description="Helical" evidence="8">
    <location>
        <begin position="103"/>
        <end position="124"/>
    </location>
</feature>
<feature type="transmembrane region" description="Helical" evidence="8">
    <location>
        <begin position="77"/>
        <end position="97"/>
    </location>
</feature>